<proteinExistence type="predicted"/>
<protein>
    <recommendedName>
        <fullName evidence="6">Diacylglycerol O-acyltransferase</fullName>
    </recommendedName>
</protein>
<comment type="caution">
    <text evidence="4">The sequence shown here is derived from an EMBL/GenBank/DDBJ whole genome shotgun (WGS) entry which is preliminary data.</text>
</comment>
<dbReference type="GO" id="GO:0045017">
    <property type="term" value="P:glycerolipid biosynthetic process"/>
    <property type="evidence" value="ECO:0007669"/>
    <property type="project" value="InterPro"/>
</dbReference>
<dbReference type="InterPro" id="IPR004255">
    <property type="entry name" value="O-acyltransferase_WSD1_N"/>
</dbReference>
<name>A0A917FZC3_9NOCA</name>
<evidence type="ECO:0000259" key="3">
    <source>
        <dbReference type="Pfam" id="PF06974"/>
    </source>
</evidence>
<dbReference type="GO" id="GO:0004144">
    <property type="term" value="F:diacylglycerol O-acyltransferase activity"/>
    <property type="evidence" value="ECO:0007669"/>
    <property type="project" value="InterPro"/>
</dbReference>
<organism evidence="4 5">
    <name type="scientific">Rhodococcoides trifolii</name>
    <dbReference type="NCBI Taxonomy" id="908250"/>
    <lineage>
        <taxon>Bacteria</taxon>
        <taxon>Bacillati</taxon>
        <taxon>Actinomycetota</taxon>
        <taxon>Actinomycetes</taxon>
        <taxon>Mycobacteriales</taxon>
        <taxon>Nocardiaceae</taxon>
        <taxon>Rhodococcoides</taxon>
    </lineage>
</organism>
<feature type="domain" description="O-acyltransferase WSD1 C-terminal" evidence="3">
    <location>
        <begin position="298"/>
        <end position="432"/>
    </location>
</feature>
<gene>
    <name evidence="4" type="ORF">GCM10007304_31420</name>
</gene>
<dbReference type="Pfam" id="PF06974">
    <property type="entry name" value="WS_DGAT_C"/>
    <property type="match status" value="1"/>
</dbReference>
<dbReference type="InterPro" id="IPR009721">
    <property type="entry name" value="O-acyltransferase_WSD1_C"/>
</dbReference>
<dbReference type="Proteomes" id="UP000654257">
    <property type="component" value="Unassembled WGS sequence"/>
</dbReference>
<reference evidence="4" key="2">
    <citation type="submission" date="2020-09" db="EMBL/GenBank/DDBJ databases">
        <authorList>
            <person name="Sun Q."/>
            <person name="Sedlacek I."/>
        </authorList>
    </citation>
    <scope>NUCLEOTIDE SEQUENCE</scope>
    <source>
        <strain evidence="4">CCM 7905</strain>
    </source>
</reference>
<evidence type="ECO:0000259" key="2">
    <source>
        <dbReference type="Pfam" id="PF03007"/>
    </source>
</evidence>
<dbReference type="Pfam" id="PF03007">
    <property type="entry name" value="WS_DGAT_cat"/>
    <property type="match status" value="1"/>
</dbReference>
<feature type="domain" description="O-acyltransferase WSD1-like N-terminal" evidence="2">
    <location>
        <begin position="34"/>
        <end position="209"/>
    </location>
</feature>
<reference evidence="4" key="1">
    <citation type="journal article" date="2014" name="Int. J. Syst. Evol. Microbiol.">
        <title>Complete genome sequence of Corynebacterium casei LMG S-19264T (=DSM 44701T), isolated from a smear-ripened cheese.</title>
        <authorList>
            <consortium name="US DOE Joint Genome Institute (JGI-PGF)"/>
            <person name="Walter F."/>
            <person name="Albersmeier A."/>
            <person name="Kalinowski J."/>
            <person name="Ruckert C."/>
        </authorList>
    </citation>
    <scope>NUCLEOTIDE SEQUENCE</scope>
    <source>
        <strain evidence="4">CCM 7905</strain>
    </source>
</reference>
<dbReference type="EMBL" id="BMCU01000003">
    <property type="protein sequence ID" value="GGG15098.1"/>
    <property type="molecule type" value="Genomic_DNA"/>
</dbReference>
<dbReference type="AlphaFoldDB" id="A0A917FZC3"/>
<evidence type="ECO:0008006" key="6">
    <source>
        <dbReference type="Google" id="ProtNLM"/>
    </source>
</evidence>
<keyword evidence="5" id="KW-1185">Reference proteome</keyword>
<sequence length="450" mass="48771">MPRMNASDAQMLWMSAKIPSDQFLLFCFDGAVGAAADVRATVVARAHTIDTLQLKCREVPFSLDYPIWVPMAVTPAHVVDHRLPSARWVDCRSAIEKLITTAVDVHDTPWLVHIFGPVSDAPRCGESALVIVLQISHALVDGRGASDVARALFGTDDREQQSPPRRSRTWHWQARFPVVPAVAGFPGRLVSLVRRGRTAQRASVRLDRDTNAGLVPGPTHGRTRLPINSPPGERRSVRPIVCEASNLRRDGVTVTAGALTAVSSALARYLEHHGHDVPGDLSAETTLGKDTAMSANNFRNGCVDLHPRVTDLVERARAITESMGERRRRFAHPAFAAADRATELVPAPLMKWGIRQFDANAVPERVTGHTVLSSVNRGRADLMAGGGTVAWTAGFPALSPVMGLTHGVHGIGDTVTLTIVTSPAVMPDVDFYEHLLRAAVSDVERAFRAT</sequence>
<accession>A0A917FZC3</accession>
<evidence type="ECO:0000256" key="1">
    <source>
        <dbReference type="SAM" id="MobiDB-lite"/>
    </source>
</evidence>
<evidence type="ECO:0000313" key="4">
    <source>
        <dbReference type="EMBL" id="GGG15098.1"/>
    </source>
</evidence>
<evidence type="ECO:0000313" key="5">
    <source>
        <dbReference type="Proteomes" id="UP000654257"/>
    </source>
</evidence>
<feature type="region of interest" description="Disordered" evidence="1">
    <location>
        <begin position="210"/>
        <end position="235"/>
    </location>
</feature>